<keyword evidence="6" id="KW-1185">Reference proteome</keyword>
<dbReference type="KEGG" id="vg:9925990"/>
<dbReference type="InterPro" id="IPR002702">
    <property type="entry name" value="Transl_repress_RegA"/>
</dbReference>
<dbReference type="OrthoDB" id="14181at10239"/>
<name>E5E480_9CAUD</name>
<dbReference type="Pfam" id="PF01818">
    <property type="entry name" value="Translat_reg"/>
    <property type="match status" value="1"/>
</dbReference>
<keyword evidence="3" id="KW-0678">Repressor</keyword>
<gene>
    <name evidence="5" type="primary">regA</name>
    <name evidence="5" type="ORF">Acj61p099</name>
</gene>
<dbReference type="InterPro" id="IPR036516">
    <property type="entry name" value="Transl_repress_RegA_sf"/>
</dbReference>
<accession>E5E480</accession>
<evidence type="ECO:0000256" key="3">
    <source>
        <dbReference type="ARBA" id="ARBA00022491"/>
    </source>
</evidence>
<dbReference type="EMBL" id="GU911519">
    <property type="protein sequence ID" value="ADG36064.1"/>
    <property type="molecule type" value="Genomic_DNA"/>
</dbReference>
<organism evidence="5 6">
    <name type="scientific">Acinetobacter phage Acj61</name>
    <dbReference type="NCBI Taxonomy" id="760732"/>
    <lineage>
        <taxon>Viruses</taxon>
        <taxon>Duplodnaviria</taxon>
        <taxon>Heunggongvirae</taxon>
        <taxon>Uroviricota</taxon>
        <taxon>Caudoviricetes</taxon>
        <taxon>Pantevenvirales</taxon>
        <taxon>Straboviridae</taxon>
        <taxon>Twarogvirinae</taxon>
        <taxon>Lasallevirus</taxon>
        <taxon>Lasallevirus Acj61</taxon>
        <taxon>Acinetobacter virus Acj61</taxon>
    </lineage>
</organism>
<dbReference type="GeneID" id="9925990"/>
<dbReference type="Gene3D" id="3.30.70.650">
    <property type="entry name" value="Translation repressor RegA"/>
    <property type="match status" value="1"/>
</dbReference>
<evidence type="ECO:0000313" key="6">
    <source>
        <dbReference type="Proteomes" id="UP000008730"/>
    </source>
</evidence>
<reference evidence="5 6" key="1">
    <citation type="journal article" date="2010" name="Virol. J.">
        <title>Genomes of the T4-related bacteriophages as windows on microbial genome evolution.</title>
        <authorList>
            <person name="Petrov V.M."/>
            <person name="Ratnayaka S."/>
            <person name="Nolan J.M."/>
            <person name="Miller E.S."/>
            <person name="Karam J.D."/>
        </authorList>
    </citation>
    <scope>NUCLEOTIDE SEQUENCE [LARGE SCALE GENOMIC DNA]</scope>
</reference>
<proteinExistence type="predicted"/>
<dbReference type="Proteomes" id="UP000008730">
    <property type="component" value="Segment"/>
</dbReference>
<sequence>MINIILNTPDDFLKVKETLTRMGIANNKDKVLYQSCHILQKQGKYFIAHFKDMMKLDGKAVNMSEDDLLRTKSIAKTLEAWGLIKTDLGDVEISNNFRVIKFSQKSEWTLKSKYTVGN</sequence>
<dbReference type="RefSeq" id="YP_004009716.1">
    <property type="nucleotide sequence ID" value="NC_014661.1"/>
</dbReference>
<comment type="function">
    <text evidence="1">Controls the translation of a number of proteins (such as regA itself, rIIB and at least 35 others) by binding to their mRNA.</text>
</comment>
<keyword evidence="4" id="KW-0810">Translation regulation</keyword>
<dbReference type="SUPFAM" id="SSF55064">
    <property type="entry name" value="Translational regulator protein regA"/>
    <property type="match status" value="1"/>
</dbReference>
<evidence type="ECO:0000256" key="2">
    <source>
        <dbReference type="ARBA" id="ARBA00017936"/>
    </source>
</evidence>
<protein>
    <recommendedName>
        <fullName evidence="2">Translation repressor protein</fullName>
    </recommendedName>
</protein>
<evidence type="ECO:0000256" key="4">
    <source>
        <dbReference type="ARBA" id="ARBA00022845"/>
    </source>
</evidence>
<evidence type="ECO:0000313" key="5">
    <source>
        <dbReference type="EMBL" id="ADG36064.1"/>
    </source>
</evidence>
<evidence type="ECO:0000256" key="1">
    <source>
        <dbReference type="ARBA" id="ARBA00003563"/>
    </source>
</evidence>
<dbReference type="GO" id="GO:0003723">
    <property type="term" value="F:RNA binding"/>
    <property type="evidence" value="ECO:0007669"/>
    <property type="project" value="InterPro"/>
</dbReference>